<dbReference type="AlphaFoldDB" id="A0A1X3J574"/>
<evidence type="ECO:0000313" key="1">
    <source>
        <dbReference type="EMBL" id="OSK97208.1"/>
    </source>
</evidence>
<dbReference type="Proteomes" id="UP000193942">
    <property type="component" value="Unassembled WGS sequence"/>
</dbReference>
<reference evidence="1 2" key="1">
    <citation type="submission" date="2010-04" db="EMBL/GenBank/DDBJ databases">
        <title>The Genome Sequence of Escherichia coli TA447.</title>
        <authorList>
            <consortium name="The Broad Institute Genome Sequencing Platform"/>
            <consortium name="The Broad Institute Genome Sequencing Center for Infectious Disease"/>
            <person name="Feldgarden M."/>
            <person name="Gordon D.M."/>
            <person name="Johnson J.R."/>
            <person name="Johnston B.D."/>
            <person name="Young S."/>
            <person name="Zeng Q."/>
            <person name="Koehrsen M."/>
            <person name="Alvarado L."/>
            <person name="Berlin A.M."/>
            <person name="Borenstein D."/>
            <person name="Chapman S.B."/>
            <person name="Chen Z."/>
            <person name="Engels R."/>
            <person name="Freedman E."/>
            <person name="Gellesch M."/>
            <person name="Goldberg J."/>
            <person name="Griggs A."/>
            <person name="Gujja S."/>
            <person name="Heilman E.R."/>
            <person name="Heiman D.I."/>
            <person name="Hepburn T.A."/>
            <person name="Howarth C."/>
            <person name="Jen D."/>
            <person name="Larson L."/>
            <person name="Mehta T."/>
            <person name="Park D."/>
            <person name="Pearson M."/>
            <person name="Richards J."/>
            <person name="Roberts A."/>
            <person name="Saif S."/>
            <person name="Shea T.D."/>
            <person name="Shenoy N."/>
            <person name="Sisk P."/>
            <person name="Stolte C."/>
            <person name="Sykes S.N."/>
            <person name="Walk T."/>
            <person name="White J."/>
            <person name="Yandava C."/>
            <person name="Haas B."/>
            <person name="Henn M.R."/>
            <person name="Nusbaum C."/>
            <person name="Birren B."/>
        </authorList>
    </citation>
    <scope>NUCLEOTIDE SEQUENCE [LARGE SCALE GENOMIC DNA]</scope>
    <source>
        <strain evidence="1 2">TA447</strain>
    </source>
</reference>
<name>A0A1X3J574_ECOLX</name>
<gene>
    <name evidence="1" type="ORF">ECXG_05133</name>
</gene>
<evidence type="ECO:0000313" key="2">
    <source>
        <dbReference type="Proteomes" id="UP000193942"/>
    </source>
</evidence>
<proteinExistence type="predicted"/>
<dbReference type="Pfam" id="PF07424">
    <property type="entry name" value="TrbM"/>
    <property type="match status" value="1"/>
</dbReference>
<dbReference type="InterPro" id="IPR009989">
    <property type="entry name" value="TrbM"/>
</dbReference>
<organism evidence="1 2">
    <name type="scientific">Escherichia coli TA447</name>
    <dbReference type="NCBI Taxonomy" id="656447"/>
    <lineage>
        <taxon>Bacteria</taxon>
        <taxon>Pseudomonadati</taxon>
        <taxon>Pseudomonadota</taxon>
        <taxon>Gammaproteobacteria</taxon>
        <taxon>Enterobacterales</taxon>
        <taxon>Enterobacteriaceae</taxon>
        <taxon>Escherichia</taxon>
    </lineage>
</organism>
<accession>A0A1X3J574</accession>
<comment type="caution">
    <text evidence="1">The sequence shown here is derived from an EMBL/GenBank/DDBJ whole genome shotgun (WGS) entry which is preliminary data.</text>
</comment>
<evidence type="ECO:0008006" key="3">
    <source>
        <dbReference type="Google" id="ProtNLM"/>
    </source>
</evidence>
<protein>
    <recommendedName>
        <fullName evidence="3">Conjugal transfer protein</fullName>
    </recommendedName>
</protein>
<sequence length="130" mass="13719">MKSTILLMVAATAALRPGCADSRTHPVPETPLSKIMLSMIAASAIALSAPVYASDPCASVLCLYGKAIGSGGGSECKSAEKDFFNIIKKKKGSIRWSKTFDARKAFLNQCTTADPAAISKIMSKFGRSWG</sequence>
<dbReference type="EMBL" id="ADIZ01000005">
    <property type="protein sequence ID" value="OSK97208.1"/>
    <property type="molecule type" value="Genomic_DNA"/>
</dbReference>